<dbReference type="AlphaFoldDB" id="A8A9R3"/>
<dbReference type="EMBL" id="CP000816">
    <property type="protein sequence ID" value="ABU81665.1"/>
    <property type="molecule type" value="Genomic_DNA"/>
</dbReference>
<proteinExistence type="predicted"/>
<dbReference type="SUPFAM" id="SSF82171">
    <property type="entry name" value="DPP6 N-terminal domain-like"/>
    <property type="match status" value="1"/>
</dbReference>
<protein>
    <submittedName>
        <fullName evidence="1">Uncharacterized protein</fullName>
    </submittedName>
</protein>
<dbReference type="HOGENOM" id="CLU_697582_0_0_2"/>
<reference evidence="1 2" key="1">
    <citation type="journal article" date="2008" name="Genome Biol.">
        <title>A genomic analysis of the archaeal system Ignicoccus hospitalis-Nanoarchaeum equitans.</title>
        <authorList>
            <person name="Podar M."/>
            <person name="Anderson I."/>
            <person name="Makarova K.S."/>
            <person name="Elkins J.G."/>
            <person name="Ivanova N."/>
            <person name="Wall M.A."/>
            <person name="Lykidis A."/>
            <person name="Mavromatis K."/>
            <person name="Sun H."/>
            <person name="Hudson M.E."/>
            <person name="Chen W."/>
            <person name="Deciu C."/>
            <person name="Hutchison D."/>
            <person name="Eads J.R."/>
            <person name="Anderson A."/>
            <person name="Fernandes F."/>
            <person name="Szeto E."/>
            <person name="Lapidus A."/>
            <person name="Kyrpides N.C."/>
            <person name="Saier M.H.Jr."/>
            <person name="Richardson P.M."/>
            <person name="Rachel R."/>
            <person name="Huber H."/>
            <person name="Eisen J.A."/>
            <person name="Koonin E.V."/>
            <person name="Keller M."/>
            <person name="Stetter K.O."/>
        </authorList>
    </citation>
    <scope>NUCLEOTIDE SEQUENCE [LARGE SCALE GENOMIC DNA]</scope>
    <source>
        <strain evidence="2">KIN4/I / DSM 18386 / JCM 14125</strain>
    </source>
</reference>
<dbReference type="GeneID" id="5562890"/>
<evidence type="ECO:0000313" key="1">
    <source>
        <dbReference type="EMBL" id="ABU81665.1"/>
    </source>
</evidence>
<dbReference type="Proteomes" id="UP000000262">
    <property type="component" value="Chromosome"/>
</dbReference>
<dbReference type="KEGG" id="iho:Igni_0482"/>
<accession>A8A9R3</accession>
<keyword evidence="2" id="KW-1185">Reference proteome</keyword>
<gene>
    <name evidence="1" type="ordered locus">Igni_0482</name>
</gene>
<evidence type="ECO:0000313" key="2">
    <source>
        <dbReference type="Proteomes" id="UP000000262"/>
    </source>
</evidence>
<organism evidence="1 2">
    <name type="scientific">Ignicoccus hospitalis (strain KIN4/I / DSM 18386 / JCM 14125)</name>
    <dbReference type="NCBI Taxonomy" id="453591"/>
    <lineage>
        <taxon>Archaea</taxon>
        <taxon>Thermoproteota</taxon>
        <taxon>Thermoprotei</taxon>
        <taxon>Desulfurococcales</taxon>
        <taxon>Desulfurococcaceae</taxon>
        <taxon>Ignicoccus</taxon>
    </lineage>
</organism>
<sequence>MTCRTLVTHVEPDVGGTSVYALVGAKGQCSEVRAPKILRDVVSRAKTYKIQVIKKIKNAPKKVTYEDGYLKFLCEKECSFVVKAWALTGVPVTPFVTDVDIVTNMKNVFTFNIKATKVRERGGVLGLQNLGSAVAIDVRTFDPLSNFKALLVEPLSAPRRSFYAYFPDGSLYLVGPDVKERIAVVRDLMDVVSFPYGYLTSIIRKDKVDVISKRKGTWTILKRVEGAAKSAEWCLVDSTPALAIYYEDHISLVTLREEIINIAVEGWRAASLSPNAELLLLSTGEGVKLIDLNSGEKLKEFKLKGVELISWSPYSDFAALCSKEACWIYSNLSKEIATVRKVSNATSVWWSPSTYNLYVARGNKLEITFFDPPGVKATLLVARRPILRETSRERT</sequence>
<dbReference type="RefSeq" id="WP_011998517.1">
    <property type="nucleotide sequence ID" value="NC_009776.1"/>
</dbReference>
<name>A8A9R3_IGNH4</name>
<dbReference type="STRING" id="453591.Igni_0482"/>
<dbReference type="OrthoDB" id="386858at2157"/>